<keyword evidence="1" id="KW-0472">Membrane</keyword>
<dbReference type="GeneID" id="23861580"/>
<dbReference type="InterPro" id="IPR008710">
    <property type="entry name" value="Nicastrin"/>
</dbReference>
<protein>
    <recommendedName>
        <fullName evidence="5">Nicastrin</fullName>
    </recommendedName>
</protein>
<evidence type="ECO:0000313" key="4">
    <source>
        <dbReference type="Proteomes" id="UP000002316"/>
    </source>
</evidence>
<keyword evidence="1" id="KW-0812">Transmembrane</keyword>
<evidence type="ECO:0000313" key="3">
    <source>
        <dbReference type="EMBL" id="CBH11420.1"/>
    </source>
</evidence>
<accession>C9ZPU2</accession>
<feature type="signal peptide" evidence="2">
    <location>
        <begin position="1"/>
        <end position="24"/>
    </location>
</feature>
<dbReference type="EMBL" id="FN554968">
    <property type="protein sequence ID" value="CBH11420.1"/>
    <property type="molecule type" value="Genomic_DNA"/>
</dbReference>
<dbReference type="Proteomes" id="UP000002316">
    <property type="component" value="Chromosome 5"/>
</dbReference>
<organism evidence="3 4">
    <name type="scientific">Trypanosoma brucei gambiense (strain MHOM/CI/86/DAL972)</name>
    <dbReference type="NCBI Taxonomy" id="679716"/>
    <lineage>
        <taxon>Eukaryota</taxon>
        <taxon>Discoba</taxon>
        <taxon>Euglenozoa</taxon>
        <taxon>Kinetoplastea</taxon>
        <taxon>Metakinetoplastina</taxon>
        <taxon>Trypanosomatida</taxon>
        <taxon>Trypanosomatidae</taxon>
        <taxon>Trypanosoma</taxon>
    </lineage>
</organism>
<dbReference type="PANTHER" id="PTHR21092:SF0">
    <property type="entry name" value="NICASTRIN"/>
    <property type="match status" value="1"/>
</dbReference>
<dbReference type="Pfam" id="PF05450">
    <property type="entry name" value="Nicastrin"/>
    <property type="match status" value="1"/>
</dbReference>
<gene>
    <name evidence="3" type="ORF">TbgDal_V5600</name>
</gene>
<dbReference type="Gene3D" id="3.40.630.10">
    <property type="entry name" value="Zn peptidases"/>
    <property type="match status" value="1"/>
</dbReference>
<dbReference type="RefSeq" id="XP_011773707.1">
    <property type="nucleotide sequence ID" value="XM_011775405.1"/>
</dbReference>
<dbReference type="AlphaFoldDB" id="C9ZPU2"/>
<dbReference type="PANTHER" id="PTHR21092">
    <property type="entry name" value="NICASTRIN"/>
    <property type="match status" value="1"/>
</dbReference>
<evidence type="ECO:0000256" key="2">
    <source>
        <dbReference type="SAM" id="SignalP"/>
    </source>
</evidence>
<dbReference type="VEuPathDB" id="TriTrypDB:Tbg972.5.5600"/>
<dbReference type="GO" id="GO:0005886">
    <property type="term" value="C:plasma membrane"/>
    <property type="evidence" value="ECO:0007669"/>
    <property type="project" value="TreeGrafter"/>
</dbReference>
<keyword evidence="1" id="KW-1133">Transmembrane helix</keyword>
<reference evidence="4" key="1">
    <citation type="journal article" date="2010" name="PLoS Negl. Trop. Dis.">
        <title>The genome sequence of Trypanosoma brucei gambiense, causative agent of chronic human african trypanosomiasis.</title>
        <authorList>
            <person name="Jackson A.P."/>
            <person name="Sanders M."/>
            <person name="Berry A."/>
            <person name="McQuillan J."/>
            <person name="Aslett M.A."/>
            <person name="Quail M.A."/>
            <person name="Chukualim B."/>
            <person name="Capewell P."/>
            <person name="MacLeod A."/>
            <person name="Melville S.E."/>
            <person name="Gibson W."/>
            <person name="Barry J.D."/>
            <person name="Berriman M."/>
            <person name="Hertz-Fowler C."/>
        </authorList>
    </citation>
    <scope>NUCLEOTIDE SEQUENCE [LARGE SCALE GENOMIC DNA]</scope>
    <source>
        <strain evidence="4">MHOM/CI/86/DAL972</strain>
    </source>
</reference>
<keyword evidence="2" id="KW-0732">Signal</keyword>
<evidence type="ECO:0000256" key="1">
    <source>
        <dbReference type="SAM" id="Phobius"/>
    </source>
</evidence>
<sequence length="717" mass="77546">MLQGVDHFLAVAVLLLLFSQIAAAVATQSFSRDVPQQPYDMAYRAYFRNYDTAGHCILRDVITPTEASRGGIMGEYWGCAGGGKREGAHSLLLLKADGLEQLKLAECRPTMLVSLLGAMKPPLESGVKGFGIVALGEGKVRSECDIKCLLDAAKQYNTLQLTERNRLLNITAVLYSDDTQQCSSSCNTSCGSGDPLLIPHVVRSSYDFEVLYIASNSSSVERRSASDRGEWAALVEAATFNRQRWVKTPHPYNVVETRSGGELAPHMTSISALTDCLNGASLPRCSPLGGWTVWASNADTKWEWSGGNTRKPSFVKKTRKGAIAIMVASTAVSLVHGATPGADCPASGIVAALAVMDVLKRVLDGIKAPSRDVYAFFFPGEHVGSIGSSRFVSDAMQLACAYKGLKSCSVAYGGNLNFTTVDFDSVDTFVSFDQVATDGSPLFYHVDSRASAASRSQVTAQAEAEAALEKASVSRAATRQLPYSPITTVLDLLGKSTIVKKTFLTLTRYNTTYANPNVFTVRDSMSHNDSVSLSAESVAEAADALLRVVLPGVAVGVDRTLVHQLWECFTVNTKCSFLERRAVESGSPVGIPDYSVGVLGNRVTTNPTAMEEAIQASLKRIGWEQPMLSAAVPRGLKFRDEEKEPLWKLDEDWLNQTVYRSARYALHVVSGPQMSFGARGAMIGPYWESVVFFAASVLTCVLGYLYLNRCLRKTPAV</sequence>
<dbReference type="SUPFAM" id="SSF53187">
    <property type="entry name" value="Zn-dependent exopeptidases"/>
    <property type="match status" value="1"/>
</dbReference>
<feature type="transmembrane region" description="Helical" evidence="1">
    <location>
        <begin position="686"/>
        <end position="707"/>
    </location>
</feature>
<dbReference type="GO" id="GO:0016485">
    <property type="term" value="P:protein processing"/>
    <property type="evidence" value="ECO:0007669"/>
    <property type="project" value="InterPro"/>
</dbReference>
<proteinExistence type="predicted"/>
<name>C9ZPU2_TRYB9</name>
<feature type="chain" id="PRO_5003004685" description="Nicastrin" evidence="2">
    <location>
        <begin position="25"/>
        <end position="717"/>
    </location>
</feature>
<dbReference type="OrthoDB" id="10265862at2759"/>
<evidence type="ECO:0008006" key="5">
    <source>
        <dbReference type="Google" id="ProtNLM"/>
    </source>
</evidence>
<dbReference type="KEGG" id="tbg:TbgDal_V5600"/>